<protein>
    <recommendedName>
        <fullName evidence="3">PE domain-containing protein</fullName>
    </recommendedName>
</protein>
<evidence type="ECO:0000313" key="2">
    <source>
        <dbReference type="Proteomes" id="UP001589568"/>
    </source>
</evidence>
<dbReference type="EMBL" id="JBHMCF010000003">
    <property type="protein sequence ID" value="MFB9468796.1"/>
    <property type="molecule type" value="Genomic_DNA"/>
</dbReference>
<reference evidence="1 2" key="1">
    <citation type="submission" date="2024-09" db="EMBL/GenBank/DDBJ databases">
        <authorList>
            <person name="Sun Q."/>
            <person name="Mori K."/>
        </authorList>
    </citation>
    <scope>NUCLEOTIDE SEQUENCE [LARGE SCALE GENOMIC DNA]</scope>
    <source>
        <strain evidence="1 2">JCM 3324</strain>
    </source>
</reference>
<organism evidence="1 2">
    <name type="scientific">Nonomuraea salmonea</name>
    <dbReference type="NCBI Taxonomy" id="46181"/>
    <lineage>
        <taxon>Bacteria</taxon>
        <taxon>Bacillati</taxon>
        <taxon>Actinomycetota</taxon>
        <taxon>Actinomycetes</taxon>
        <taxon>Streptosporangiales</taxon>
        <taxon>Streptosporangiaceae</taxon>
        <taxon>Nonomuraea</taxon>
    </lineage>
</organism>
<proteinExistence type="predicted"/>
<dbReference type="RefSeq" id="WP_345396301.1">
    <property type="nucleotide sequence ID" value="NZ_BAAAXS010000001.1"/>
</dbReference>
<accession>A0ABV5NFI6</accession>
<name>A0ABV5NFI6_9ACTN</name>
<dbReference type="Proteomes" id="UP001589568">
    <property type="component" value="Unassembled WGS sequence"/>
</dbReference>
<gene>
    <name evidence="1" type="ORF">ACFFR3_04720</name>
</gene>
<evidence type="ECO:0000313" key="1">
    <source>
        <dbReference type="EMBL" id="MFB9468796.1"/>
    </source>
</evidence>
<evidence type="ECO:0008006" key="3">
    <source>
        <dbReference type="Google" id="ProtNLM"/>
    </source>
</evidence>
<keyword evidence="2" id="KW-1185">Reference proteome</keyword>
<comment type="caution">
    <text evidence="1">The sequence shown here is derived from an EMBL/GenBank/DDBJ whole genome shotgun (WGS) entry which is preliminary data.</text>
</comment>
<sequence>MGTDRGVDLSKEAIKAARRDLLEALKQLAPEKAGDGVSPAFAPQGGVNQLTTDSQAMYGFWPAAMGFQASANNGIAAVTASYENIVSQLKNAIDLLEEAVGGYDGVEKDSSERSNTMRV</sequence>